<dbReference type="GeneID" id="33554228"/>
<feature type="compositionally biased region" description="Acidic residues" evidence="1">
    <location>
        <begin position="131"/>
        <end position="146"/>
    </location>
</feature>
<dbReference type="InterPro" id="IPR044281">
    <property type="entry name" value="IMP4/RPF1"/>
</dbReference>
<dbReference type="SUPFAM" id="SSF52954">
    <property type="entry name" value="Class II aaRS ABD-related"/>
    <property type="match status" value="1"/>
</dbReference>
<organism evidence="3 4">
    <name type="scientific">Kockovaella imperatae</name>
    <dbReference type="NCBI Taxonomy" id="4999"/>
    <lineage>
        <taxon>Eukaryota</taxon>
        <taxon>Fungi</taxon>
        <taxon>Dikarya</taxon>
        <taxon>Basidiomycota</taxon>
        <taxon>Agaricomycotina</taxon>
        <taxon>Tremellomycetes</taxon>
        <taxon>Tremellales</taxon>
        <taxon>Cuniculitremaceae</taxon>
        <taxon>Kockovaella</taxon>
    </lineage>
</organism>
<evidence type="ECO:0000313" key="4">
    <source>
        <dbReference type="Proteomes" id="UP000193218"/>
    </source>
</evidence>
<dbReference type="STRING" id="4999.A0A1Y1UTU5"/>
<feature type="compositionally biased region" description="Acidic residues" evidence="1">
    <location>
        <begin position="96"/>
        <end position="118"/>
    </location>
</feature>
<accession>A0A1Y1UTU5</accession>
<feature type="compositionally biased region" description="Polar residues" evidence="1">
    <location>
        <begin position="61"/>
        <end position="73"/>
    </location>
</feature>
<dbReference type="Pfam" id="PF04427">
    <property type="entry name" value="Brix"/>
    <property type="match status" value="1"/>
</dbReference>
<dbReference type="EMBL" id="NBSH01000001">
    <property type="protein sequence ID" value="ORX40954.1"/>
    <property type="molecule type" value="Genomic_DNA"/>
</dbReference>
<feature type="region of interest" description="Disordered" evidence="1">
    <location>
        <begin position="349"/>
        <end position="416"/>
    </location>
</feature>
<evidence type="ECO:0000259" key="2">
    <source>
        <dbReference type="PROSITE" id="PS50833"/>
    </source>
</evidence>
<comment type="caution">
    <text evidence="3">The sequence shown here is derived from an EMBL/GenBank/DDBJ whole genome shotgun (WGS) entry which is preliminary data.</text>
</comment>
<dbReference type="RefSeq" id="XP_021874633.1">
    <property type="nucleotide sequence ID" value="XM_022012420.1"/>
</dbReference>
<feature type="domain" description="Brix" evidence="2">
    <location>
        <begin position="162"/>
        <end position="347"/>
    </location>
</feature>
<dbReference type="GO" id="GO:0030687">
    <property type="term" value="C:preribosome, large subunit precursor"/>
    <property type="evidence" value="ECO:0007669"/>
    <property type="project" value="TreeGrafter"/>
</dbReference>
<feature type="compositionally biased region" description="Basic and acidic residues" evidence="1">
    <location>
        <begin position="35"/>
        <end position="54"/>
    </location>
</feature>
<dbReference type="SMART" id="SM00879">
    <property type="entry name" value="Brix"/>
    <property type="match status" value="1"/>
</dbReference>
<feature type="region of interest" description="Disordered" evidence="1">
    <location>
        <begin position="1"/>
        <end position="167"/>
    </location>
</feature>
<feature type="compositionally biased region" description="Polar residues" evidence="1">
    <location>
        <begin position="392"/>
        <end position="405"/>
    </location>
</feature>
<dbReference type="OrthoDB" id="264354at2759"/>
<reference evidence="3 4" key="1">
    <citation type="submission" date="2017-03" db="EMBL/GenBank/DDBJ databases">
        <title>Widespread Adenine N6-methylation of Active Genes in Fungi.</title>
        <authorList>
            <consortium name="DOE Joint Genome Institute"/>
            <person name="Mondo S.J."/>
            <person name="Dannebaum R.O."/>
            <person name="Kuo R.C."/>
            <person name="Louie K.B."/>
            <person name="Bewick A.J."/>
            <person name="Labutti K."/>
            <person name="Haridas S."/>
            <person name="Kuo A."/>
            <person name="Salamov A."/>
            <person name="Ahrendt S.R."/>
            <person name="Lau R."/>
            <person name="Bowen B.P."/>
            <person name="Lipzen A."/>
            <person name="Sullivan W."/>
            <person name="Andreopoulos W.B."/>
            <person name="Clum A."/>
            <person name="Lindquist E."/>
            <person name="Daum C."/>
            <person name="Northen T.R."/>
            <person name="Ramamoorthy G."/>
            <person name="Schmitz R.J."/>
            <person name="Gryganskyi A."/>
            <person name="Culley D."/>
            <person name="Magnuson J."/>
            <person name="James T.Y."/>
            <person name="O'Malley M.A."/>
            <person name="Stajich J.E."/>
            <person name="Spatafora J.W."/>
            <person name="Visel A."/>
            <person name="Grigoriev I.V."/>
        </authorList>
    </citation>
    <scope>NUCLEOTIDE SEQUENCE [LARGE SCALE GENOMIC DNA]</scope>
    <source>
        <strain evidence="3 4">NRRL Y-17943</strain>
    </source>
</reference>
<dbReference type="GO" id="GO:0042134">
    <property type="term" value="F:rRNA primary transcript binding"/>
    <property type="evidence" value="ECO:0007669"/>
    <property type="project" value="InterPro"/>
</dbReference>
<evidence type="ECO:0000256" key="1">
    <source>
        <dbReference type="SAM" id="MobiDB-lite"/>
    </source>
</evidence>
<dbReference type="GO" id="GO:0000470">
    <property type="term" value="P:maturation of LSU-rRNA"/>
    <property type="evidence" value="ECO:0007669"/>
    <property type="project" value="TreeGrafter"/>
</dbReference>
<feature type="compositionally biased region" description="Basic and acidic residues" evidence="1">
    <location>
        <begin position="86"/>
        <end position="95"/>
    </location>
</feature>
<dbReference type="Proteomes" id="UP000193218">
    <property type="component" value="Unassembled WGS sequence"/>
</dbReference>
<evidence type="ECO:0000313" key="3">
    <source>
        <dbReference type="EMBL" id="ORX40954.1"/>
    </source>
</evidence>
<protein>
    <submittedName>
        <fullName evidence="3">Anticodon-binding protein</fullName>
    </submittedName>
</protein>
<feature type="compositionally biased region" description="Acidic residues" evidence="1">
    <location>
        <begin position="365"/>
        <end position="376"/>
    </location>
</feature>
<dbReference type="Gene3D" id="3.40.50.10480">
    <property type="entry name" value="Probable brix-domain ribosomal biogenesis protein"/>
    <property type="match status" value="1"/>
</dbReference>
<feature type="compositionally biased region" description="Basic residues" evidence="1">
    <location>
        <begin position="15"/>
        <end position="34"/>
    </location>
</feature>
<dbReference type="InterPro" id="IPR007109">
    <property type="entry name" value="Brix"/>
</dbReference>
<proteinExistence type="predicted"/>
<dbReference type="PANTHER" id="PTHR22734:SF3">
    <property type="entry name" value="RIBOSOME PRODUCTION FACTOR 1"/>
    <property type="match status" value="1"/>
</dbReference>
<dbReference type="GO" id="GO:0000460">
    <property type="term" value="P:maturation of 5.8S rRNA"/>
    <property type="evidence" value="ECO:0007669"/>
    <property type="project" value="TreeGrafter"/>
</dbReference>
<dbReference type="PROSITE" id="PS50833">
    <property type="entry name" value="BRIX"/>
    <property type="match status" value="1"/>
</dbReference>
<sequence>MGRDKKIQNALKRSEIHRKQKREKAQVKLKRRMENKKEELDKVSGKQKREERLSKNVPRTLDNTRVFDSSSYLTADPRTLLQPKPSKSEVVKESDPDPDSVDGSGDEDEDEDEDEEMPEAGPSSLRTAAADPEDEGGNEEEEEEGEASASAQPAPTGFSPPPRILITTSASPCKETYAFCDDLKNVFPGGELFKRPKGRGFELGRISRWAAKRKYNAMLVVNEDHKSANAITLIVLPAGPTAYFKLTSVQLGSQIFGHAKPSPHSPELILNNFTTILGNSVGRLFASLFPPQPQFRGRQVVTLHNQRDFLFFRRHRYMFASPTSAKLQEIGPRFTLKLRWLRKGLPSVTAADGSIPRPGGKEEMDHDDDFEDDVEQGEAQAENEAMEEMVSGKTSTKSASRQTSDAARIPPLDEEQEYEWKWKPKMEVSRRTFFL</sequence>
<keyword evidence="4" id="KW-1185">Reference proteome</keyword>
<name>A0A1Y1UTU5_9TREE</name>
<dbReference type="PANTHER" id="PTHR22734">
    <property type="entry name" value="U3 SMALL NUCLEOLAR RIBONUCLEOPROTEIN PROTEIN IMP4"/>
    <property type="match status" value="1"/>
</dbReference>
<dbReference type="GO" id="GO:0005730">
    <property type="term" value="C:nucleolus"/>
    <property type="evidence" value="ECO:0007669"/>
    <property type="project" value="TreeGrafter"/>
</dbReference>
<dbReference type="AlphaFoldDB" id="A0A1Y1UTU5"/>
<dbReference type="FunCoup" id="A0A1Y1UTU5">
    <property type="interactions" value="526"/>
</dbReference>
<gene>
    <name evidence="3" type="ORF">BD324DRAFT_29916</name>
</gene>
<dbReference type="InParanoid" id="A0A1Y1UTU5"/>